<dbReference type="GO" id="GO:0005829">
    <property type="term" value="C:cytosol"/>
    <property type="evidence" value="ECO:0007669"/>
    <property type="project" value="TreeGrafter"/>
</dbReference>
<comment type="caution">
    <text evidence="1">The sequence shown here is derived from an EMBL/GenBank/DDBJ whole genome shotgun (WGS) entry which is preliminary data.</text>
</comment>
<reference evidence="1 2" key="1">
    <citation type="journal article" date="2014" name="Genome Announc.">
        <title>Draft genome sequences of eight enterohepatic helicobacter species isolated from both laboratory and wild rodents.</title>
        <authorList>
            <person name="Sheh A."/>
            <person name="Shen Z."/>
            <person name="Fox J.G."/>
        </authorList>
    </citation>
    <scope>NUCLEOTIDE SEQUENCE [LARGE SCALE GENOMIC DNA]</scope>
    <source>
        <strain evidence="1 2">ATCC 700114</strain>
    </source>
</reference>
<evidence type="ECO:0000313" key="1">
    <source>
        <dbReference type="EMBL" id="TLD83648.1"/>
    </source>
</evidence>
<evidence type="ECO:0000313" key="2">
    <source>
        <dbReference type="Proteomes" id="UP000029878"/>
    </source>
</evidence>
<proteinExistence type="predicted"/>
<sequence length="509" mass="56975">MSAIEHFTQAILNIFYHLTTIPHGSHNTDEMAAFLESFAKSNNYAVKKDSIGNILAYREGVQSKVCFQCHYDMVCVGVAAQNLALKLLQTKKKRNNIKQTWLKAQDSSLGADNGMGMAIMMYFMQQGVSAEFLFTNDEEVGMIGAKELDIPIASKILLNLDSEVLGEITISCAGGFDLNYQSEFITKEIPLNYHYYVLHSRNFAGGHSGLDINNPLPNYQNAILQSAYFLNESLTESEKDSLFVINWKGGEKRNSIPMHSKLIIASKQKLHIESNEFFVLEELKEQHNELLDKTNEVFLQIPNGIEFNILYNLLVSLKIGVLDSVKKAVQNSRSLSHISFANGSLTLSFMGRANTNDLLQENLSTLKSILNKIQPSQKQESLQIQTSDYYAPWEKQDKSIQDGSIDESLCKTEGIKAQTPYTLREILNSMCASMQKFTRPLNIKPKIVELHAGLECGVLLQRFHNMGLSDIIALSIGPSINAPHSINEEVWVESAGVMVAVLQDFMETL</sequence>
<dbReference type="PANTHER" id="PTHR43501">
    <property type="entry name" value="CYTOSOL NON-SPECIFIC DIPEPTIDASE"/>
    <property type="match status" value="1"/>
</dbReference>
<dbReference type="OrthoDB" id="9773892at2"/>
<dbReference type="PRINTS" id="PR00934">
    <property type="entry name" value="XHISDIPTASE"/>
</dbReference>
<dbReference type="Gene3D" id="3.40.630.10">
    <property type="entry name" value="Zn peptidases"/>
    <property type="match status" value="2"/>
</dbReference>
<dbReference type="PIRSF" id="PIRSF016599">
    <property type="entry name" value="Xaa-His_dipept"/>
    <property type="match status" value="1"/>
</dbReference>
<dbReference type="EMBL" id="JRPL02000007">
    <property type="protein sequence ID" value="TLD83648.1"/>
    <property type="molecule type" value="Genomic_DNA"/>
</dbReference>
<name>A0A4U8SC10_9HELI</name>
<accession>A0A4U8SC10</accession>
<dbReference type="SUPFAM" id="SSF53187">
    <property type="entry name" value="Zn-dependent exopeptidases"/>
    <property type="match status" value="1"/>
</dbReference>
<dbReference type="GO" id="GO:0006508">
    <property type="term" value="P:proteolysis"/>
    <property type="evidence" value="ECO:0007669"/>
    <property type="project" value="InterPro"/>
</dbReference>
<dbReference type="GO" id="GO:0070573">
    <property type="term" value="F:metallodipeptidase activity"/>
    <property type="evidence" value="ECO:0007669"/>
    <property type="project" value="TreeGrafter"/>
</dbReference>
<dbReference type="InterPro" id="IPR001160">
    <property type="entry name" value="Peptidase_M20C"/>
</dbReference>
<dbReference type="PANTHER" id="PTHR43501:SF1">
    <property type="entry name" value="CYTOSOL NON-SPECIFIC DIPEPTIDASE"/>
    <property type="match status" value="1"/>
</dbReference>
<dbReference type="RefSeq" id="WP_034344807.1">
    <property type="nucleotide sequence ID" value="NZ_FZNG01000019.1"/>
</dbReference>
<dbReference type="Proteomes" id="UP000029878">
    <property type="component" value="Unassembled WGS sequence"/>
</dbReference>
<protein>
    <submittedName>
        <fullName evidence="1">Aminoacyl-histidine dipeptidase</fullName>
    </submittedName>
</protein>
<dbReference type="AlphaFoldDB" id="A0A4U8SC10"/>
<gene>
    <name evidence="1" type="ORF">LS81_004545</name>
</gene>
<organism evidence="1 2">
    <name type="scientific">Helicobacter trogontum</name>
    <dbReference type="NCBI Taxonomy" id="50960"/>
    <lineage>
        <taxon>Bacteria</taxon>
        <taxon>Pseudomonadati</taxon>
        <taxon>Campylobacterota</taxon>
        <taxon>Epsilonproteobacteria</taxon>
        <taxon>Campylobacterales</taxon>
        <taxon>Helicobacteraceae</taxon>
        <taxon>Helicobacter</taxon>
    </lineage>
</organism>